<feature type="transmembrane region" description="Helical" evidence="6">
    <location>
        <begin position="141"/>
        <end position="162"/>
    </location>
</feature>
<feature type="transmembrane region" description="Helical" evidence="6">
    <location>
        <begin position="73"/>
        <end position="91"/>
    </location>
</feature>
<keyword evidence="4 6" id="KW-1133">Transmembrane helix</keyword>
<evidence type="ECO:0000313" key="8">
    <source>
        <dbReference type="Proteomes" id="UP000595095"/>
    </source>
</evidence>
<evidence type="ECO:0000256" key="1">
    <source>
        <dbReference type="ARBA" id="ARBA00004651"/>
    </source>
</evidence>
<keyword evidence="8" id="KW-1185">Reference proteome</keyword>
<sequence>MNFEFLYPLTLFALVSSITPGPNNLMLMSSGVNFGLRATMPHMFGVAIGFTLMILGVGLGVTQLFQFYPEAFVVLRVVCGVYLVYLAWKIATSASRVKSTENASPLTFMQAALFQWVNPKAWAMAITATSIYAADTTLASVLFVAIVFGTVNLPCIGVWVGMGHHLAGFLNNIQRLRIFNMAMAVLLMASVLPALLRGQG</sequence>
<keyword evidence="2" id="KW-1003">Cell membrane</keyword>
<dbReference type="InterPro" id="IPR001123">
    <property type="entry name" value="LeuE-type"/>
</dbReference>
<keyword evidence="5 6" id="KW-0472">Membrane</keyword>
<gene>
    <name evidence="7" type="ORF">IT774_06155</name>
</gene>
<dbReference type="Proteomes" id="UP000595095">
    <property type="component" value="Chromosome"/>
</dbReference>
<name>A0A7S9DZD9_9ALTE</name>
<evidence type="ECO:0000256" key="3">
    <source>
        <dbReference type="ARBA" id="ARBA00022692"/>
    </source>
</evidence>
<reference evidence="7 8" key="1">
    <citation type="submission" date="2020-11" db="EMBL/GenBank/DDBJ databases">
        <title>Complete genome sequence for Salinimonas sp. strain G2-b.</title>
        <authorList>
            <person name="Park S.-J."/>
        </authorList>
    </citation>
    <scope>NUCLEOTIDE SEQUENCE [LARGE SCALE GENOMIC DNA]</scope>
    <source>
        <strain evidence="7 8">G2-b</strain>
    </source>
</reference>
<dbReference type="GO" id="GO:0005886">
    <property type="term" value="C:plasma membrane"/>
    <property type="evidence" value="ECO:0007669"/>
    <property type="project" value="UniProtKB-SubCell"/>
</dbReference>
<comment type="subcellular location">
    <subcellularLocation>
        <location evidence="1">Cell membrane</location>
        <topology evidence="1">Multi-pass membrane protein</topology>
    </subcellularLocation>
</comment>
<evidence type="ECO:0000313" key="7">
    <source>
        <dbReference type="EMBL" id="QPG06720.1"/>
    </source>
</evidence>
<proteinExistence type="predicted"/>
<dbReference type="PANTHER" id="PTHR30086:SF20">
    <property type="entry name" value="ARGININE EXPORTER PROTEIN ARGO-RELATED"/>
    <property type="match status" value="1"/>
</dbReference>
<feature type="transmembrane region" description="Helical" evidence="6">
    <location>
        <begin position="111"/>
        <end position="134"/>
    </location>
</feature>
<keyword evidence="3 6" id="KW-0812">Transmembrane</keyword>
<dbReference type="AlphaFoldDB" id="A0A7S9DZD9"/>
<protein>
    <submittedName>
        <fullName evidence="7">LysE family translocator</fullName>
    </submittedName>
</protein>
<dbReference type="EMBL" id="CP064795">
    <property type="protein sequence ID" value="QPG06720.1"/>
    <property type="molecule type" value="Genomic_DNA"/>
</dbReference>
<evidence type="ECO:0000256" key="4">
    <source>
        <dbReference type="ARBA" id="ARBA00022989"/>
    </source>
</evidence>
<dbReference type="KEGG" id="smaa:IT774_06155"/>
<accession>A0A7S9DZD9</accession>
<evidence type="ECO:0000256" key="2">
    <source>
        <dbReference type="ARBA" id="ARBA00022475"/>
    </source>
</evidence>
<evidence type="ECO:0000256" key="5">
    <source>
        <dbReference type="ARBA" id="ARBA00023136"/>
    </source>
</evidence>
<dbReference type="RefSeq" id="WP_195811795.1">
    <property type="nucleotide sequence ID" value="NZ_CP064795.1"/>
</dbReference>
<dbReference type="GO" id="GO:0033228">
    <property type="term" value="P:cysteine export across plasma membrane"/>
    <property type="evidence" value="ECO:0007669"/>
    <property type="project" value="TreeGrafter"/>
</dbReference>
<dbReference type="GO" id="GO:0015171">
    <property type="term" value="F:amino acid transmembrane transporter activity"/>
    <property type="evidence" value="ECO:0007669"/>
    <property type="project" value="TreeGrafter"/>
</dbReference>
<feature type="transmembrane region" description="Helical" evidence="6">
    <location>
        <begin position="41"/>
        <end position="61"/>
    </location>
</feature>
<dbReference type="PANTHER" id="PTHR30086">
    <property type="entry name" value="ARGININE EXPORTER PROTEIN ARGO"/>
    <property type="match status" value="1"/>
</dbReference>
<organism evidence="7 8">
    <name type="scientific">Salinimonas marina</name>
    <dbReference type="NCBI Taxonomy" id="2785918"/>
    <lineage>
        <taxon>Bacteria</taxon>
        <taxon>Pseudomonadati</taxon>
        <taxon>Pseudomonadota</taxon>
        <taxon>Gammaproteobacteria</taxon>
        <taxon>Alteromonadales</taxon>
        <taxon>Alteromonadaceae</taxon>
        <taxon>Alteromonas/Salinimonas group</taxon>
        <taxon>Salinimonas</taxon>
    </lineage>
</organism>
<dbReference type="Pfam" id="PF01810">
    <property type="entry name" value="LysE"/>
    <property type="match status" value="1"/>
</dbReference>
<feature type="transmembrane region" description="Helical" evidence="6">
    <location>
        <begin position="178"/>
        <end position="196"/>
    </location>
</feature>
<evidence type="ECO:0000256" key="6">
    <source>
        <dbReference type="SAM" id="Phobius"/>
    </source>
</evidence>